<dbReference type="AlphaFoldDB" id="A0A7C2E949"/>
<reference evidence="1" key="1">
    <citation type="journal article" date="2020" name="mSystems">
        <title>Genome- and Community-Level Interaction Insights into Carbon Utilization and Element Cycling Functions of Hydrothermarchaeota in Hydrothermal Sediment.</title>
        <authorList>
            <person name="Zhou Z."/>
            <person name="Liu Y."/>
            <person name="Xu W."/>
            <person name="Pan J."/>
            <person name="Luo Z.H."/>
            <person name="Li M."/>
        </authorList>
    </citation>
    <scope>NUCLEOTIDE SEQUENCE [LARGE SCALE GENOMIC DNA]</scope>
    <source>
        <strain evidence="1">SpSt-300</strain>
    </source>
</reference>
<evidence type="ECO:0000313" key="1">
    <source>
        <dbReference type="EMBL" id="HEL65224.1"/>
    </source>
</evidence>
<name>A0A7C2E949_9THEO</name>
<dbReference type="EMBL" id="DSMU01000055">
    <property type="protein sequence ID" value="HEL65224.1"/>
    <property type="molecule type" value="Genomic_DNA"/>
</dbReference>
<dbReference type="Pfam" id="PF09551">
    <property type="entry name" value="Spore_II_R"/>
    <property type="match status" value="1"/>
</dbReference>
<dbReference type="InterPro" id="IPR014202">
    <property type="entry name" value="Spore_II_R"/>
</dbReference>
<dbReference type="NCBIfam" id="TIGR02837">
    <property type="entry name" value="spore_II_R"/>
    <property type="match status" value="1"/>
</dbReference>
<sequence>MKEGMEMKRRILSILLIGLICSGLVSGIFYERAVEAYNPHNLIRLHIVPNSDAPVDQALKHRVRRAVVEAMAPEFKGVKDVRKARRLVDANMERIESVAVKEVARAGKDYGVRVYHGRFNFPERTYGSLTLPAGEYEAVRVVLGAGKGQNWWCVLFPPLCLVNIEVAEADVPALADGQSGEKVQFRSRLWKLVRHYFQPLKQVVRVSAAHKDN</sequence>
<organism evidence="1">
    <name type="scientific">Ammonifex degensii</name>
    <dbReference type="NCBI Taxonomy" id="42838"/>
    <lineage>
        <taxon>Bacteria</taxon>
        <taxon>Bacillati</taxon>
        <taxon>Bacillota</taxon>
        <taxon>Clostridia</taxon>
        <taxon>Thermoanaerobacterales</taxon>
        <taxon>Thermoanaerobacteraceae</taxon>
        <taxon>Ammonifex</taxon>
    </lineage>
</organism>
<accession>A0A7C2E949</accession>
<protein>
    <submittedName>
        <fullName evidence="1">Stage II sporulation protein R</fullName>
    </submittedName>
</protein>
<proteinExistence type="predicted"/>
<gene>
    <name evidence="1" type="primary">spoIIR</name>
    <name evidence="1" type="ORF">ENQ34_00880</name>
</gene>
<comment type="caution">
    <text evidence="1">The sequence shown here is derived from an EMBL/GenBank/DDBJ whole genome shotgun (WGS) entry which is preliminary data.</text>
</comment>